<dbReference type="InterPro" id="IPR000551">
    <property type="entry name" value="MerR-type_HTH_dom"/>
</dbReference>
<dbReference type="InterPro" id="IPR046938">
    <property type="entry name" value="DNA_clamp_sf"/>
</dbReference>
<dbReference type="SMART" id="SM00480">
    <property type="entry name" value="POL3Bc"/>
    <property type="match status" value="1"/>
</dbReference>
<dbReference type="PROSITE" id="PS50937">
    <property type="entry name" value="HTH_MERR_2"/>
    <property type="match status" value="1"/>
</dbReference>
<dbReference type="Proteomes" id="UP001219605">
    <property type="component" value="Chromosome"/>
</dbReference>
<keyword evidence="12" id="KW-1185">Reference proteome</keyword>
<dbReference type="EMBL" id="CP118615">
    <property type="protein sequence ID" value="WDZ84642.1"/>
    <property type="molecule type" value="Genomic_DNA"/>
</dbReference>
<dbReference type="PANTHER" id="PTHR30478">
    <property type="entry name" value="DNA POLYMERASE III SUBUNIT BETA"/>
    <property type="match status" value="1"/>
</dbReference>
<evidence type="ECO:0000256" key="1">
    <source>
        <dbReference type="ARBA" id="ARBA00004496"/>
    </source>
</evidence>
<evidence type="ECO:0000256" key="5">
    <source>
        <dbReference type="ARBA" id="ARBA00022695"/>
    </source>
</evidence>
<dbReference type="CDD" id="cd01107">
    <property type="entry name" value="HTH_BmrR"/>
    <property type="match status" value="1"/>
</dbReference>
<protein>
    <submittedName>
        <fullName evidence="11">MerR family transcriptional regulator</fullName>
    </submittedName>
</protein>
<evidence type="ECO:0000259" key="10">
    <source>
        <dbReference type="PROSITE" id="PS50937"/>
    </source>
</evidence>
<reference evidence="11 12" key="1">
    <citation type="submission" date="2023-02" db="EMBL/GenBank/DDBJ databases">
        <authorList>
            <person name="Mo P."/>
        </authorList>
    </citation>
    <scope>NUCLEOTIDE SEQUENCE [LARGE SCALE GENOMIC DNA]</scope>
    <source>
        <strain evidence="11 12">HUAS 3</strain>
    </source>
</reference>
<dbReference type="SUPFAM" id="SSF46955">
    <property type="entry name" value="Putative DNA-binding domain"/>
    <property type="match status" value="1"/>
</dbReference>
<feature type="domain" description="HTH merR-type" evidence="10">
    <location>
        <begin position="5"/>
        <end position="75"/>
    </location>
</feature>
<name>A0ABY7ZQZ8_9ACTN</name>
<evidence type="ECO:0000313" key="12">
    <source>
        <dbReference type="Proteomes" id="UP001219605"/>
    </source>
</evidence>
<evidence type="ECO:0000256" key="7">
    <source>
        <dbReference type="ARBA" id="ARBA00022932"/>
    </source>
</evidence>
<evidence type="ECO:0000256" key="8">
    <source>
        <dbReference type="ARBA" id="ARBA00023125"/>
    </source>
</evidence>
<keyword evidence="6" id="KW-0235">DNA replication</keyword>
<evidence type="ECO:0000256" key="3">
    <source>
        <dbReference type="ARBA" id="ARBA00022490"/>
    </source>
</evidence>
<evidence type="ECO:0000256" key="6">
    <source>
        <dbReference type="ARBA" id="ARBA00022705"/>
    </source>
</evidence>
<keyword evidence="7" id="KW-0239">DNA-directed DNA polymerase</keyword>
<keyword evidence="9" id="KW-0175">Coiled coil</keyword>
<dbReference type="Gene3D" id="1.10.1660.10">
    <property type="match status" value="1"/>
</dbReference>
<dbReference type="InterPro" id="IPR001001">
    <property type="entry name" value="DNA_polIII_beta"/>
</dbReference>
<keyword evidence="5" id="KW-0548">Nucleotidyltransferase</keyword>
<proteinExistence type="inferred from homology"/>
<evidence type="ECO:0000313" key="11">
    <source>
        <dbReference type="EMBL" id="WDZ84642.1"/>
    </source>
</evidence>
<evidence type="ECO:0000256" key="2">
    <source>
        <dbReference type="ARBA" id="ARBA00010752"/>
    </source>
</evidence>
<dbReference type="InterPro" id="IPR022637">
    <property type="entry name" value="DNA_polIII_beta_cen"/>
</dbReference>
<comment type="subcellular location">
    <subcellularLocation>
        <location evidence="1">Cytoplasm</location>
    </subcellularLocation>
</comment>
<comment type="similarity">
    <text evidence="2">Belongs to the beta sliding clamp family.</text>
</comment>
<dbReference type="Pfam" id="PF13411">
    <property type="entry name" value="MerR_1"/>
    <property type="match status" value="1"/>
</dbReference>
<accession>A0ABY7ZQZ8</accession>
<keyword evidence="8" id="KW-0238">DNA-binding</keyword>
<sequence>MEREPLSIGELARISGLTVSALRFYDRNRILVPAWVDAHTGYRWYTADQVRAARLVAGLRRVGMPLAGITAAVRAEPAVVRALLDAHLRRLEDGLADARRELSRIRALLDHEETVMTTRISLPRTDLAAAFGAVRFAVGADPELPQLATVLIDVDVDTVTLVATDRHRMAVAGAAATVTGPPVRVPVPVELADRLRELLTSATAGAATLTVSADGLTLAVGDAEVTGRTVEVDYPDHRRLVGAVTTSRSATVRVDALRAALTGAPTVVREHDGVRYDVTVLSVDDRGAVAVVGDEPADGAALRVGVNREFLLDALDAGDRGQLVLELDGPITPLLVRRPDDERTFSLLMPIKL</sequence>
<keyword evidence="3" id="KW-0963">Cytoplasm</keyword>
<feature type="coiled-coil region" evidence="9">
    <location>
        <begin position="81"/>
        <end position="115"/>
    </location>
</feature>
<dbReference type="RefSeq" id="WP_275031225.1">
    <property type="nucleotide sequence ID" value="NZ_CP118615.1"/>
</dbReference>
<dbReference type="InterPro" id="IPR009061">
    <property type="entry name" value="DNA-bd_dom_put_sf"/>
</dbReference>
<keyword evidence="4" id="KW-0808">Transferase</keyword>
<evidence type="ECO:0000256" key="4">
    <source>
        <dbReference type="ARBA" id="ARBA00022679"/>
    </source>
</evidence>
<gene>
    <name evidence="11" type="ORF">PVK37_30145</name>
</gene>
<dbReference type="SMART" id="SM00422">
    <property type="entry name" value="HTH_MERR"/>
    <property type="match status" value="1"/>
</dbReference>
<dbReference type="SUPFAM" id="SSF55979">
    <property type="entry name" value="DNA clamp"/>
    <property type="match status" value="2"/>
</dbReference>
<organism evidence="11 12">
    <name type="scientific">Micromonospora cathayae</name>
    <dbReference type="NCBI Taxonomy" id="3028804"/>
    <lineage>
        <taxon>Bacteria</taxon>
        <taxon>Bacillati</taxon>
        <taxon>Actinomycetota</taxon>
        <taxon>Actinomycetes</taxon>
        <taxon>Micromonosporales</taxon>
        <taxon>Micromonosporaceae</taxon>
        <taxon>Micromonospora</taxon>
    </lineage>
</organism>
<dbReference type="PANTHER" id="PTHR30478:SF0">
    <property type="entry name" value="BETA SLIDING CLAMP"/>
    <property type="match status" value="1"/>
</dbReference>
<dbReference type="Gene3D" id="3.10.150.10">
    <property type="entry name" value="DNA Polymerase III, subunit A, domain 2"/>
    <property type="match status" value="2"/>
</dbReference>
<evidence type="ECO:0000256" key="9">
    <source>
        <dbReference type="SAM" id="Coils"/>
    </source>
</evidence>
<dbReference type="Pfam" id="PF02767">
    <property type="entry name" value="DNA_pol3_beta_2"/>
    <property type="match status" value="1"/>
</dbReference>